<dbReference type="RefSeq" id="WP_015798456.1">
    <property type="nucleotide sequence ID" value="NC_013124.1"/>
</dbReference>
<dbReference type="OrthoDB" id="3754062at2"/>
<dbReference type="InterPro" id="IPR050856">
    <property type="entry name" value="Biotin_carboxylase_complex"/>
</dbReference>
<dbReference type="GO" id="GO:0005524">
    <property type="term" value="F:ATP binding"/>
    <property type="evidence" value="ECO:0007669"/>
    <property type="project" value="UniProtKB-UniRule"/>
</dbReference>
<dbReference type="InterPro" id="IPR000089">
    <property type="entry name" value="Biotin_lipoyl"/>
</dbReference>
<name>C7LZ12_ACIFD</name>
<dbReference type="EMBL" id="CP001631">
    <property type="protein sequence ID" value="ACU53970.1"/>
    <property type="molecule type" value="Genomic_DNA"/>
</dbReference>
<dbReference type="PROSITE" id="PS50979">
    <property type="entry name" value="BC"/>
    <property type="match status" value="1"/>
</dbReference>
<sequence>MIRRLLIANRGEIVARIARTARMLGIWTVGVYAPPDRSAPWLDATDDVIGLIGDGVQETYLSVEALLRAAQRVGADALHPGYGFLSEHPGFAEAVIAAGLTWIGPPPEAIALMGDKERAKAHMARAGVPTLPTFAPDDPDVVLPVLVKPTAGGGGKGMDVVRERAALGAAIDAARRTAAGAFGDDRVFLERFVEVGRHVEIQVVADGHGAVVHCFERECSIQRRHQKVLEEAPSPVLDADLRERMGAAACAAARAVGYRGVGTVEFLLEPDGSYWFLEMNTRLQVEHPVTEAITGIDLVAEQLRIAEGRPTSLRQDGLGIDGHAIEVRLYAEDPAAGFLPQTGTLVEWAPADEPGIRWDSAVATGTTVAIEYDPLLAKVIAHAPTRDEAARLLARALRRSRIRGVTTNRAFLVALLEHPEFLAGATTTDFIERTGIAHLAAAHAPLADDALIAASLRARADDRARVELATTLPAGRRLGRLPATARTWRVGDEVRTVALTEDRAGRLWIGDRRLDRVGVEGGWVEWFEREVGCELRRRFHVLRDGDTFYVQGDGVDVRIERVDPFAGPATEPALRGGLEAPMPGRVLSVEVGVGDRVRAGALLAILEAMKMEHHVLAPHDGVIGEVRVAVGEQVDRGDVLVVLEEG</sequence>
<dbReference type="InterPro" id="IPR011761">
    <property type="entry name" value="ATP-grasp"/>
</dbReference>
<evidence type="ECO:0000313" key="11">
    <source>
        <dbReference type="Proteomes" id="UP000000771"/>
    </source>
</evidence>
<feature type="domain" description="Lipoyl-binding" evidence="7">
    <location>
        <begin position="568"/>
        <end position="644"/>
    </location>
</feature>
<dbReference type="Pfam" id="PF00289">
    <property type="entry name" value="Biotin_carb_N"/>
    <property type="match status" value="1"/>
</dbReference>
<evidence type="ECO:0000256" key="2">
    <source>
        <dbReference type="ARBA" id="ARBA00022598"/>
    </source>
</evidence>
<proteinExistence type="predicted"/>
<dbReference type="Pfam" id="PF00364">
    <property type="entry name" value="Biotin_lipoyl"/>
    <property type="match status" value="1"/>
</dbReference>
<evidence type="ECO:0000256" key="1">
    <source>
        <dbReference type="ARBA" id="ARBA00001953"/>
    </source>
</evidence>
<organism evidence="10 11">
    <name type="scientific">Acidimicrobium ferrooxidans (strain DSM 10331 / JCM 15462 / NBRC 103882 / ICP)</name>
    <dbReference type="NCBI Taxonomy" id="525909"/>
    <lineage>
        <taxon>Bacteria</taxon>
        <taxon>Bacillati</taxon>
        <taxon>Actinomycetota</taxon>
        <taxon>Acidimicrobiia</taxon>
        <taxon>Acidimicrobiales</taxon>
        <taxon>Acidimicrobiaceae</taxon>
        <taxon>Acidimicrobium</taxon>
    </lineage>
</organism>
<dbReference type="PANTHER" id="PTHR18866">
    <property type="entry name" value="CARBOXYLASE:PYRUVATE/ACETYL-COA/PROPIONYL-COA CARBOXYLASE"/>
    <property type="match status" value="1"/>
</dbReference>
<keyword evidence="3 6" id="KW-0547">Nucleotide-binding</keyword>
<dbReference type="AlphaFoldDB" id="C7LZ12"/>
<feature type="domain" description="Biotin carboxylation" evidence="9">
    <location>
        <begin position="1"/>
        <end position="436"/>
    </location>
</feature>
<evidence type="ECO:0000256" key="3">
    <source>
        <dbReference type="ARBA" id="ARBA00022741"/>
    </source>
</evidence>
<dbReference type="InterPro" id="IPR011054">
    <property type="entry name" value="Rudment_hybrid_motif"/>
</dbReference>
<dbReference type="GO" id="GO:0046872">
    <property type="term" value="F:metal ion binding"/>
    <property type="evidence" value="ECO:0007669"/>
    <property type="project" value="InterPro"/>
</dbReference>
<dbReference type="STRING" id="525909.Afer_1032"/>
<feature type="domain" description="ATP-grasp" evidence="8">
    <location>
        <begin position="120"/>
        <end position="307"/>
    </location>
</feature>
<dbReference type="Pfam" id="PF02786">
    <property type="entry name" value="CPSase_L_D2"/>
    <property type="match status" value="1"/>
</dbReference>
<protein>
    <submittedName>
        <fullName evidence="10">Carbamoyl-phosphate synthase L chain ATP-binding</fullName>
    </submittedName>
</protein>
<dbReference type="Gene3D" id="2.40.50.100">
    <property type="match status" value="1"/>
</dbReference>
<dbReference type="InterPro" id="IPR005482">
    <property type="entry name" value="Biotin_COase_C"/>
</dbReference>
<dbReference type="Pfam" id="PF02785">
    <property type="entry name" value="Biotin_carb_C"/>
    <property type="match status" value="1"/>
</dbReference>
<dbReference type="SUPFAM" id="SSF52440">
    <property type="entry name" value="PreATP-grasp domain"/>
    <property type="match status" value="1"/>
</dbReference>
<comment type="cofactor">
    <cofactor evidence="1">
        <name>biotin</name>
        <dbReference type="ChEBI" id="CHEBI:57586"/>
    </cofactor>
</comment>
<dbReference type="SUPFAM" id="SSF56059">
    <property type="entry name" value="Glutathione synthetase ATP-binding domain-like"/>
    <property type="match status" value="1"/>
</dbReference>
<dbReference type="CDD" id="cd06850">
    <property type="entry name" value="biotinyl_domain"/>
    <property type="match status" value="1"/>
</dbReference>
<dbReference type="PROSITE" id="PS50968">
    <property type="entry name" value="BIOTINYL_LIPOYL"/>
    <property type="match status" value="1"/>
</dbReference>
<dbReference type="InterPro" id="IPR011764">
    <property type="entry name" value="Biotin_carboxylation_dom"/>
</dbReference>
<dbReference type="FunFam" id="2.40.50.100:FF:000003">
    <property type="entry name" value="Acetyl-CoA carboxylase biotin carboxyl carrier protein"/>
    <property type="match status" value="1"/>
</dbReference>
<dbReference type="HOGENOM" id="CLU_000395_3_3_11"/>
<reference evidence="10 11" key="1">
    <citation type="journal article" date="2009" name="Stand. Genomic Sci.">
        <title>Complete genome sequence of Acidimicrobium ferrooxidans type strain (ICP).</title>
        <authorList>
            <person name="Clum A."/>
            <person name="Nolan M."/>
            <person name="Lang E."/>
            <person name="Glavina Del Rio T."/>
            <person name="Tice H."/>
            <person name="Copeland A."/>
            <person name="Cheng J.F."/>
            <person name="Lucas S."/>
            <person name="Chen F."/>
            <person name="Bruce D."/>
            <person name="Goodwin L."/>
            <person name="Pitluck S."/>
            <person name="Ivanova N."/>
            <person name="Mavrommatis K."/>
            <person name="Mikhailova N."/>
            <person name="Pati A."/>
            <person name="Chen A."/>
            <person name="Palaniappan K."/>
            <person name="Goker M."/>
            <person name="Spring S."/>
            <person name="Land M."/>
            <person name="Hauser L."/>
            <person name="Chang Y.J."/>
            <person name="Jeffries C.C."/>
            <person name="Chain P."/>
            <person name="Bristow J."/>
            <person name="Eisen J.A."/>
            <person name="Markowitz V."/>
            <person name="Hugenholtz P."/>
            <person name="Kyrpides N.C."/>
            <person name="Klenk H.P."/>
            <person name="Lapidus A."/>
        </authorList>
    </citation>
    <scope>NUCLEOTIDE SEQUENCE [LARGE SCALE GENOMIC DNA]</scope>
    <source>
        <strain evidence="11">DSM 10331 / JCM 15462 / NBRC 103882 / ICP</strain>
    </source>
</reference>
<dbReference type="KEGG" id="afo:Afer_1032"/>
<dbReference type="InterPro" id="IPR005479">
    <property type="entry name" value="CPAse_ATP-bd"/>
</dbReference>
<dbReference type="eggNOG" id="COG4770">
    <property type="taxonomic scope" value="Bacteria"/>
</dbReference>
<evidence type="ECO:0000256" key="5">
    <source>
        <dbReference type="ARBA" id="ARBA00023267"/>
    </source>
</evidence>
<dbReference type="SMART" id="SM00878">
    <property type="entry name" value="Biotin_carb_C"/>
    <property type="match status" value="1"/>
</dbReference>
<dbReference type="Gene3D" id="3.30.470.20">
    <property type="entry name" value="ATP-grasp fold, B domain"/>
    <property type="match status" value="1"/>
</dbReference>
<evidence type="ECO:0000259" key="9">
    <source>
        <dbReference type="PROSITE" id="PS50979"/>
    </source>
</evidence>
<keyword evidence="2" id="KW-0436">Ligase</keyword>
<dbReference type="PROSITE" id="PS50975">
    <property type="entry name" value="ATP_GRASP"/>
    <property type="match status" value="1"/>
</dbReference>
<dbReference type="GO" id="GO:0004075">
    <property type="term" value="F:biotin carboxylase activity"/>
    <property type="evidence" value="ECO:0007669"/>
    <property type="project" value="UniProtKB-EC"/>
</dbReference>
<dbReference type="SUPFAM" id="SSF51230">
    <property type="entry name" value="Single hybrid motif"/>
    <property type="match status" value="1"/>
</dbReference>
<dbReference type="Proteomes" id="UP000000771">
    <property type="component" value="Chromosome"/>
</dbReference>
<accession>C7LZ12</accession>
<gene>
    <name evidence="10" type="ordered locus">Afer_1032</name>
</gene>
<dbReference type="InterPro" id="IPR011053">
    <property type="entry name" value="Single_hybrid_motif"/>
</dbReference>
<dbReference type="PROSITE" id="PS00867">
    <property type="entry name" value="CPSASE_2"/>
    <property type="match status" value="1"/>
</dbReference>
<dbReference type="SUPFAM" id="SSF51246">
    <property type="entry name" value="Rudiment single hybrid motif"/>
    <property type="match status" value="1"/>
</dbReference>
<dbReference type="PANTHER" id="PTHR18866:SF126">
    <property type="entry name" value="BIOTIN CARBOXYLASE"/>
    <property type="match status" value="1"/>
</dbReference>
<keyword evidence="5" id="KW-0092">Biotin</keyword>
<evidence type="ECO:0000259" key="8">
    <source>
        <dbReference type="PROSITE" id="PS50975"/>
    </source>
</evidence>
<evidence type="ECO:0000259" key="7">
    <source>
        <dbReference type="PROSITE" id="PS50968"/>
    </source>
</evidence>
<dbReference type="InterPro" id="IPR005481">
    <property type="entry name" value="BC-like_N"/>
</dbReference>
<keyword evidence="11" id="KW-1185">Reference proteome</keyword>
<evidence type="ECO:0000256" key="6">
    <source>
        <dbReference type="PROSITE-ProRule" id="PRU00409"/>
    </source>
</evidence>
<evidence type="ECO:0000256" key="4">
    <source>
        <dbReference type="ARBA" id="ARBA00022840"/>
    </source>
</evidence>
<keyword evidence="4 6" id="KW-0067">ATP-binding</keyword>
<dbReference type="InterPro" id="IPR016185">
    <property type="entry name" value="PreATP-grasp_dom_sf"/>
</dbReference>
<evidence type="ECO:0000313" key="10">
    <source>
        <dbReference type="EMBL" id="ACU53970.1"/>
    </source>
</evidence>